<dbReference type="RefSeq" id="WP_221406985.1">
    <property type="nucleotide sequence ID" value="NZ_FTPU01000061.1"/>
</dbReference>
<dbReference type="Proteomes" id="UP000187261">
    <property type="component" value="Unassembled WGS sequence"/>
</dbReference>
<organism evidence="1 3">
    <name type="scientific">Epilithonimonas bovis DSM 19482</name>
    <dbReference type="NCBI Taxonomy" id="1121284"/>
    <lineage>
        <taxon>Bacteria</taxon>
        <taxon>Pseudomonadati</taxon>
        <taxon>Bacteroidota</taxon>
        <taxon>Flavobacteriia</taxon>
        <taxon>Flavobacteriales</taxon>
        <taxon>Weeksellaceae</taxon>
        <taxon>Chryseobacterium group</taxon>
        <taxon>Epilithonimonas</taxon>
    </lineage>
</organism>
<evidence type="ECO:0000313" key="3">
    <source>
        <dbReference type="Proteomes" id="UP000187261"/>
    </source>
</evidence>
<evidence type="ECO:0000313" key="1">
    <source>
        <dbReference type="EMBL" id="SIT97840.1"/>
    </source>
</evidence>
<proteinExistence type="predicted"/>
<protein>
    <submittedName>
        <fullName evidence="1">Uncharacterized protein</fullName>
    </submittedName>
</protein>
<gene>
    <name evidence="1" type="ORF">SAMN05660493_02568</name>
    <name evidence="2" type="ORF">SAMN05660493_03214</name>
</gene>
<keyword evidence="3" id="KW-1185">Reference proteome</keyword>
<dbReference type="AlphaFoldDB" id="A0A1U7Q0I8"/>
<sequence length="95" mass="10926">LFRNRKRHQNPNLVYPDCTATVAGSTCKIKEQKGIFYHCGTHQDSFNQPSGNILDGTEQQENLHETEKTKKTTLDTDRIVLKNREVGFCILIKTY</sequence>
<dbReference type="EMBL" id="FTPU01000061">
    <property type="protein sequence ID" value="SIT98661.1"/>
    <property type="molecule type" value="Genomic_DNA"/>
</dbReference>
<dbReference type="EMBL" id="FTPU01000033">
    <property type="protein sequence ID" value="SIT97840.1"/>
    <property type="molecule type" value="Genomic_DNA"/>
</dbReference>
<accession>A0A1U7Q0I8</accession>
<evidence type="ECO:0000313" key="2">
    <source>
        <dbReference type="EMBL" id="SIT98661.1"/>
    </source>
</evidence>
<reference evidence="3" key="2">
    <citation type="submission" date="2016-10" db="EMBL/GenBank/DDBJ databases">
        <authorList>
            <person name="Varghese N."/>
            <person name="Submissions S."/>
        </authorList>
    </citation>
    <scope>NUCLEOTIDE SEQUENCE [LARGE SCALE GENOMIC DNA]</scope>
    <source>
        <strain evidence="3">DSM 19482</strain>
    </source>
</reference>
<reference evidence="1" key="1">
    <citation type="submission" date="2016-10" db="EMBL/GenBank/DDBJ databases">
        <authorList>
            <person name="de Groot N.N."/>
        </authorList>
    </citation>
    <scope>NUCLEOTIDE SEQUENCE [LARGE SCALE GENOMIC DNA]</scope>
    <source>
        <strain evidence="1">DSM 19482</strain>
    </source>
</reference>
<feature type="non-terminal residue" evidence="1">
    <location>
        <position position="1"/>
    </location>
</feature>
<name>A0A1U7Q0I8_9FLAO</name>